<evidence type="ECO:0000259" key="1">
    <source>
        <dbReference type="Pfam" id="PF13843"/>
    </source>
</evidence>
<dbReference type="PANTHER" id="PTHR46599:SF3">
    <property type="entry name" value="PIGGYBAC TRANSPOSABLE ELEMENT-DERIVED PROTEIN 4"/>
    <property type="match status" value="1"/>
</dbReference>
<dbReference type="InterPro" id="IPR029526">
    <property type="entry name" value="PGBD"/>
</dbReference>
<accession>U4L1U6</accession>
<dbReference type="AlphaFoldDB" id="U4L1U6"/>
<dbReference type="Pfam" id="PF13843">
    <property type="entry name" value="DDE_Tnp_1_7"/>
    <property type="match status" value="1"/>
</dbReference>
<reference evidence="2 3" key="1">
    <citation type="journal article" date="2013" name="PLoS Genet.">
        <title>The genome and development-dependent transcriptomes of Pyronema confluens: a window into fungal evolution.</title>
        <authorList>
            <person name="Traeger S."/>
            <person name="Altegoer F."/>
            <person name="Freitag M."/>
            <person name="Gabaldon T."/>
            <person name="Kempken F."/>
            <person name="Kumar A."/>
            <person name="Marcet-Houben M."/>
            <person name="Poggeler S."/>
            <person name="Stajich J.E."/>
            <person name="Nowrousian M."/>
        </authorList>
    </citation>
    <scope>NUCLEOTIDE SEQUENCE [LARGE SCALE GENOMIC DNA]</scope>
    <source>
        <strain evidence="3">CBS 100304</strain>
        <tissue evidence="2">Vegetative mycelium</tissue>
    </source>
</reference>
<dbReference type="PANTHER" id="PTHR46599">
    <property type="entry name" value="PIGGYBAC TRANSPOSABLE ELEMENT-DERIVED PROTEIN 4"/>
    <property type="match status" value="1"/>
</dbReference>
<protein>
    <recommendedName>
        <fullName evidence="1">PiggyBac transposable element-derived protein domain-containing protein</fullName>
    </recommendedName>
</protein>
<dbReference type="Proteomes" id="UP000018144">
    <property type="component" value="Unassembled WGS sequence"/>
</dbReference>
<keyword evidence="3" id="KW-1185">Reference proteome</keyword>
<dbReference type="EMBL" id="HF935421">
    <property type="protein sequence ID" value="CCX08586.1"/>
    <property type="molecule type" value="Genomic_DNA"/>
</dbReference>
<sequence length="340" mass="39550">MLDKIAQDTNSYAERQRSDATGKCRIWKDTSGSEIMVVLGLVIYIGAQGMKSGYARYWKKDPCYGYFVIMESMNLIRFEQIKRFLNLSDPLLSMSAAQNELVEQLPTLCNKIKCRIFDASWIIPPKDLAADKILMLFKKHAAQDSTDWKKRTQDWFIDLAWDLVNEGARRMKEKKWMESQREQAIQHASHMQQLQTAQAINAGQPMYFTSNFPQTYAPPEKKKPRRIGTRGPYVSKTYRLPETRFLNRHPHHMDRSLEPGTNLPIRSNCMFCKFLFHQTKGPQRREQLKTVLGSDINMPRSLRRTVRHCSFCKVALCKDLCFPIFHRVTVDSENNVTGLM</sequence>
<feature type="domain" description="PiggyBac transposable element-derived protein" evidence="1">
    <location>
        <begin position="2"/>
        <end position="142"/>
    </location>
</feature>
<evidence type="ECO:0000313" key="3">
    <source>
        <dbReference type="Proteomes" id="UP000018144"/>
    </source>
</evidence>
<proteinExistence type="predicted"/>
<name>U4L1U6_PYROM</name>
<dbReference type="OrthoDB" id="5430458at2759"/>
<organism evidence="2 3">
    <name type="scientific">Pyronema omphalodes (strain CBS 100304)</name>
    <name type="common">Pyronema confluens</name>
    <dbReference type="NCBI Taxonomy" id="1076935"/>
    <lineage>
        <taxon>Eukaryota</taxon>
        <taxon>Fungi</taxon>
        <taxon>Dikarya</taxon>
        <taxon>Ascomycota</taxon>
        <taxon>Pezizomycotina</taxon>
        <taxon>Pezizomycetes</taxon>
        <taxon>Pezizales</taxon>
        <taxon>Pyronemataceae</taxon>
        <taxon>Pyronema</taxon>
    </lineage>
</organism>
<evidence type="ECO:0000313" key="2">
    <source>
        <dbReference type="EMBL" id="CCX08586.1"/>
    </source>
</evidence>
<gene>
    <name evidence="2" type="ORF">PCON_08179</name>
</gene>